<dbReference type="OrthoDB" id="10059102at2759"/>
<dbReference type="FunCoup" id="A0A6P8ZKS4">
    <property type="interactions" value="40"/>
</dbReference>
<dbReference type="SUPFAM" id="SSF50494">
    <property type="entry name" value="Trypsin-like serine proteases"/>
    <property type="match status" value="1"/>
</dbReference>
<evidence type="ECO:0000256" key="7">
    <source>
        <dbReference type="SAM" id="SignalP"/>
    </source>
</evidence>
<dbReference type="GeneID" id="117643066"/>
<evidence type="ECO:0000256" key="2">
    <source>
        <dbReference type="ARBA" id="ARBA00022801"/>
    </source>
</evidence>
<dbReference type="InterPro" id="IPR001314">
    <property type="entry name" value="Peptidase_S1A"/>
</dbReference>
<dbReference type="PROSITE" id="PS50240">
    <property type="entry name" value="TRYPSIN_DOM"/>
    <property type="match status" value="1"/>
</dbReference>
<dbReference type="SMART" id="SM00020">
    <property type="entry name" value="Tryp_SPc"/>
    <property type="match status" value="1"/>
</dbReference>
<dbReference type="InterPro" id="IPR050430">
    <property type="entry name" value="Peptidase_S1"/>
</dbReference>
<dbReference type="FunFam" id="2.40.10.10:FF:000068">
    <property type="entry name" value="transmembrane protease serine 2"/>
    <property type="match status" value="1"/>
</dbReference>
<evidence type="ECO:0000313" key="10">
    <source>
        <dbReference type="RefSeq" id="XP_034237609.1"/>
    </source>
</evidence>
<dbReference type="FunFam" id="2.40.10.10:FF:000002">
    <property type="entry name" value="Transmembrane protease serine"/>
    <property type="match status" value="1"/>
</dbReference>
<evidence type="ECO:0000256" key="1">
    <source>
        <dbReference type="ARBA" id="ARBA00022670"/>
    </source>
</evidence>
<keyword evidence="3 6" id="KW-0720">Serine protease</keyword>
<dbReference type="InterPro" id="IPR018114">
    <property type="entry name" value="TRYPSIN_HIS"/>
</dbReference>
<protein>
    <submittedName>
        <fullName evidence="10">Trypsin-1-like isoform X1</fullName>
    </submittedName>
</protein>
<dbReference type="GO" id="GO:0004252">
    <property type="term" value="F:serine-type endopeptidase activity"/>
    <property type="evidence" value="ECO:0007669"/>
    <property type="project" value="InterPro"/>
</dbReference>
<evidence type="ECO:0000313" key="9">
    <source>
        <dbReference type="Proteomes" id="UP000515158"/>
    </source>
</evidence>
<dbReference type="InParanoid" id="A0A6P8ZKS4"/>
<dbReference type="InterPro" id="IPR009003">
    <property type="entry name" value="Peptidase_S1_PA"/>
</dbReference>
<dbReference type="PANTHER" id="PTHR24276">
    <property type="entry name" value="POLYSERASE-RELATED"/>
    <property type="match status" value="1"/>
</dbReference>
<dbReference type="PROSITE" id="PS00134">
    <property type="entry name" value="TRYPSIN_HIS"/>
    <property type="match status" value="1"/>
</dbReference>
<keyword evidence="2 6" id="KW-0378">Hydrolase</keyword>
<dbReference type="InterPro" id="IPR033116">
    <property type="entry name" value="TRYPSIN_SER"/>
</dbReference>
<evidence type="ECO:0000256" key="6">
    <source>
        <dbReference type="RuleBase" id="RU363034"/>
    </source>
</evidence>
<proteinExistence type="inferred from homology"/>
<sequence length="277" mass="29167">MAVLRALLVTLLASAVLGSGLQGLQWPQRVMRHRLDVQRGGGVGIVGGDSIDIRDAPFQLSFQLYDRHFCGASIISKNFALTAGHCAKAGVTASSGFFRAGSTNRDEDGVRYALQSITTNPKYDSGTVDFDVAVVQIQGEFQLGDTQQAVRLPAPGQANIEGLIVTVSGWGNEYEQMGGSGSLQLRAVTLVGLTQRACKLVYGNALTARMLCAGRDGRDSCQGDSGGPLVLRDANNVPTLVGVVSWGNGCARRGVPGIYARVADPDLRAFIQSIAGV</sequence>
<gene>
    <name evidence="10" type="primary">LOC117643066</name>
</gene>
<dbReference type="GO" id="GO:0006508">
    <property type="term" value="P:proteolysis"/>
    <property type="evidence" value="ECO:0007669"/>
    <property type="project" value="UniProtKB-KW"/>
</dbReference>
<name>A0A6P8ZKS4_THRPL</name>
<dbReference type="Gene3D" id="2.40.10.10">
    <property type="entry name" value="Trypsin-like serine proteases"/>
    <property type="match status" value="1"/>
</dbReference>
<keyword evidence="9" id="KW-1185">Reference proteome</keyword>
<keyword evidence="4" id="KW-1015">Disulfide bond</keyword>
<evidence type="ECO:0000256" key="3">
    <source>
        <dbReference type="ARBA" id="ARBA00022825"/>
    </source>
</evidence>
<dbReference type="Pfam" id="PF00089">
    <property type="entry name" value="Trypsin"/>
    <property type="match status" value="1"/>
</dbReference>
<dbReference type="RefSeq" id="XP_034237609.1">
    <property type="nucleotide sequence ID" value="XM_034381718.1"/>
</dbReference>
<dbReference type="PANTHER" id="PTHR24276:SF91">
    <property type="entry name" value="AT26814P-RELATED"/>
    <property type="match status" value="1"/>
</dbReference>
<evidence type="ECO:0000256" key="5">
    <source>
        <dbReference type="ARBA" id="ARBA00024195"/>
    </source>
</evidence>
<dbReference type="AlphaFoldDB" id="A0A6P8ZKS4"/>
<dbReference type="PRINTS" id="PR00722">
    <property type="entry name" value="CHYMOTRYPSIN"/>
</dbReference>
<feature type="domain" description="Peptidase S1" evidence="8">
    <location>
        <begin position="45"/>
        <end position="276"/>
    </location>
</feature>
<keyword evidence="1 6" id="KW-0645">Protease</keyword>
<evidence type="ECO:0000256" key="4">
    <source>
        <dbReference type="ARBA" id="ARBA00023157"/>
    </source>
</evidence>
<keyword evidence="7" id="KW-0732">Signal</keyword>
<organism evidence="10">
    <name type="scientific">Thrips palmi</name>
    <name type="common">Melon thrips</name>
    <dbReference type="NCBI Taxonomy" id="161013"/>
    <lineage>
        <taxon>Eukaryota</taxon>
        <taxon>Metazoa</taxon>
        <taxon>Ecdysozoa</taxon>
        <taxon>Arthropoda</taxon>
        <taxon>Hexapoda</taxon>
        <taxon>Insecta</taxon>
        <taxon>Pterygota</taxon>
        <taxon>Neoptera</taxon>
        <taxon>Paraneoptera</taxon>
        <taxon>Thysanoptera</taxon>
        <taxon>Terebrantia</taxon>
        <taxon>Thripoidea</taxon>
        <taxon>Thripidae</taxon>
        <taxon>Thrips</taxon>
    </lineage>
</organism>
<accession>A0A6P8ZKS4</accession>
<feature type="chain" id="PRO_5027551670" evidence="7">
    <location>
        <begin position="19"/>
        <end position="277"/>
    </location>
</feature>
<evidence type="ECO:0000259" key="8">
    <source>
        <dbReference type="PROSITE" id="PS50240"/>
    </source>
</evidence>
<reference evidence="10" key="1">
    <citation type="submission" date="2025-08" db="UniProtKB">
        <authorList>
            <consortium name="RefSeq"/>
        </authorList>
    </citation>
    <scope>IDENTIFICATION</scope>
    <source>
        <tissue evidence="10">Total insect</tissue>
    </source>
</reference>
<comment type="similarity">
    <text evidence="5">Belongs to the peptidase S1 family. CLIP subfamily.</text>
</comment>
<dbReference type="InterPro" id="IPR001254">
    <property type="entry name" value="Trypsin_dom"/>
</dbReference>
<dbReference type="KEGG" id="tpal:117643066"/>
<dbReference type="CDD" id="cd00190">
    <property type="entry name" value="Tryp_SPc"/>
    <property type="match status" value="1"/>
</dbReference>
<dbReference type="PROSITE" id="PS00135">
    <property type="entry name" value="TRYPSIN_SER"/>
    <property type="match status" value="1"/>
</dbReference>
<feature type="signal peptide" evidence="7">
    <location>
        <begin position="1"/>
        <end position="18"/>
    </location>
</feature>
<dbReference type="InterPro" id="IPR043504">
    <property type="entry name" value="Peptidase_S1_PA_chymotrypsin"/>
</dbReference>
<dbReference type="Proteomes" id="UP000515158">
    <property type="component" value="Unplaced"/>
</dbReference>